<evidence type="ECO:0000313" key="3">
    <source>
        <dbReference type="Proteomes" id="UP000823775"/>
    </source>
</evidence>
<evidence type="ECO:0000313" key="2">
    <source>
        <dbReference type="EMBL" id="MCE3050173.1"/>
    </source>
</evidence>
<organism evidence="2 3">
    <name type="scientific">Datura stramonium</name>
    <name type="common">Jimsonweed</name>
    <name type="synonym">Common thornapple</name>
    <dbReference type="NCBI Taxonomy" id="4076"/>
    <lineage>
        <taxon>Eukaryota</taxon>
        <taxon>Viridiplantae</taxon>
        <taxon>Streptophyta</taxon>
        <taxon>Embryophyta</taxon>
        <taxon>Tracheophyta</taxon>
        <taxon>Spermatophyta</taxon>
        <taxon>Magnoliopsida</taxon>
        <taxon>eudicotyledons</taxon>
        <taxon>Gunneridae</taxon>
        <taxon>Pentapetalae</taxon>
        <taxon>asterids</taxon>
        <taxon>lamiids</taxon>
        <taxon>Solanales</taxon>
        <taxon>Solanaceae</taxon>
        <taxon>Solanoideae</taxon>
        <taxon>Datureae</taxon>
        <taxon>Datura</taxon>
    </lineage>
</organism>
<evidence type="ECO:0000256" key="1">
    <source>
        <dbReference type="SAM" id="MobiDB-lite"/>
    </source>
</evidence>
<dbReference type="Proteomes" id="UP000823775">
    <property type="component" value="Unassembled WGS sequence"/>
</dbReference>
<name>A0ABS8WH99_DATST</name>
<feature type="non-terminal residue" evidence="2">
    <location>
        <position position="104"/>
    </location>
</feature>
<reference evidence="2 3" key="1">
    <citation type="journal article" date="2021" name="BMC Genomics">
        <title>Datura genome reveals duplications of psychoactive alkaloid biosynthetic genes and high mutation rate following tissue culture.</title>
        <authorList>
            <person name="Rajewski A."/>
            <person name="Carter-House D."/>
            <person name="Stajich J."/>
            <person name="Litt A."/>
        </authorList>
    </citation>
    <scope>NUCLEOTIDE SEQUENCE [LARGE SCALE GENOMIC DNA]</scope>
    <source>
        <strain evidence="2">AR-01</strain>
    </source>
</reference>
<feature type="compositionally biased region" description="Polar residues" evidence="1">
    <location>
        <begin position="33"/>
        <end position="45"/>
    </location>
</feature>
<sequence length="104" mass="11919">FSSTKRCINTRERQKAQNKKREQANNRLVAGGNPQNASSTQAETSTPRKKSVNCDPPEAHRWQPLNRQCFVVHTTMNWAIRRSPMLKLAKRQYSPAVTGLERVE</sequence>
<feature type="compositionally biased region" description="Basic and acidic residues" evidence="1">
    <location>
        <begin position="9"/>
        <end position="24"/>
    </location>
</feature>
<keyword evidence="3" id="KW-1185">Reference proteome</keyword>
<comment type="caution">
    <text evidence="2">The sequence shown here is derived from an EMBL/GenBank/DDBJ whole genome shotgun (WGS) entry which is preliminary data.</text>
</comment>
<gene>
    <name evidence="2" type="ORF">HAX54_046588</name>
</gene>
<proteinExistence type="predicted"/>
<feature type="region of interest" description="Disordered" evidence="1">
    <location>
        <begin position="1"/>
        <end position="59"/>
    </location>
</feature>
<dbReference type="EMBL" id="JACEIK010007373">
    <property type="protein sequence ID" value="MCE3050173.1"/>
    <property type="molecule type" value="Genomic_DNA"/>
</dbReference>
<feature type="non-terminal residue" evidence="2">
    <location>
        <position position="1"/>
    </location>
</feature>
<protein>
    <submittedName>
        <fullName evidence="2">Uncharacterized protein</fullName>
    </submittedName>
</protein>
<accession>A0ABS8WH99</accession>